<dbReference type="PANTHER" id="PTHR43289:SF34">
    <property type="entry name" value="SERINE_THREONINE-PROTEIN KINASE YBDM-RELATED"/>
    <property type="match status" value="1"/>
</dbReference>
<dbReference type="SUPFAM" id="SSF52540">
    <property type="entry name" value="P-loop containing nucleoside triphosphate hydrolases"/>
    <property type="match status" value="1"/>
</dbReference>
<evidence type="ECO:0000313" key="10">
    <source>
        <dbReference type="Proteomes" id="UP000067626"/>
    </source>
</evidence>
<feature type="region of interest" description="Disordered" evidence="7">
    <location>
        <begin position="321"/>
        <end position="344"/>
    </location>
</feature>
<sequence length="1190" mass="130806">MSDDAFLPGTILAGRYQVRRELGRGGMGVVYLCRDLVVDERIALKLLCRPGARNRPEDAWWFQEEARALAGLSHPAIVRARDFGALPDGTPFLAMDAVPGRSMHEWLYLAKVNEEPLPWPILWRLVDSVLGALAHAHARGVIHGDLKPSNVLLDMPAGGEPSVHVLDLGLAWLVQDRIDHRLDGSRESAPTVRWGAGTPGWMAPEQIRFAAPHVGAPTDLYSLGCILYACLANREVYEGTNEELLQQHRSAPIPDVPLLPGVPSDVGRFVKRLLAKRPWNRFDFAGDARRVWKRFEASESNSMLTPLPSTLITSGRIPPSRQELLTPDLQEPPDSEEEAPLSVTTSGLLNLRPSPFVARTGERARLMELVAEVVDSPKPVHKFVLLAGDAGVGKSRLSEWLCEEVHERALLVPLRARYRRISAPLDGVVGAVTQHYRLERAERDIVEKVLMNVWEVSSEDEVGKTWVAAAAEWIRPTPPGSNAVGPTGKRFRLDRPELRWLVIRKTLERVGRDRPILLWLDDLHYASPSTFESLMTLHRDAPMLGMLVVATARSEAVETDPAAAARLEESLKAWNGERLDVAPFNAQQMHSLLRETLPLDEAAAEAATARSKGNPLFALQLLHAWAGGGHLALRAGKYYVPRPAMAVQAATTAELWEERLSALPEAMRAGARAAAALGGDMRREVLLVLFEMLGLPAPQSIVAMQRAQLLLATGDRLRWPHALLQEHLLAQLFQQPDASRVFRAASEALSRHPLGTSRRIVRHRAVSLLRAGDVDAAADLIHRHVMDHWKSSRDVSATLRDLAVLDGRPSGEGRPALMGTRLAIHLRYRAEALRLAGRLDEARRDAEEAKRLFEQSGDEENQAHCLRLLGHIASDLGGEAQGRKQVAKALSLFESLGHEQGRTQCEVLLGEIDYLLGDHARARATLASCAARAAVMGDRLGRAQSLLLQSIVEQAAPAPSPDTIRGLLSAARADFDAIGYRLGLAQCELAQAHAEHRLGYLDEARSLVLTARQSFRDLANPRGEAGCERLLSMLALDVDDADLSLEHAESAGRIFERLADPWGLVEARVLLAQIALSRGETDLAREHLIACEGVAVSEAEPKQHRHLTQAWLAAEEGRYHEAAKEIEAARAAFKDSRSGDHTPQLLLRFSRAAWPRPAGSRVAGWLRAMGREQSDGDRASETPAAPDVTT</sequence>
<keyword evidence="6" id="KW-0175">Coiled coil</keyword>
<dbReference type="PROSITE" id="PS00107">
    <property type="entry name" value="PROTEIN_KINASE_ATP"/>
    <property type="match status" value="1"/>
</dbReference>
<dbReference type="KEGG" id="ccro:CMC5_056870"/>
<accession>A0A0K1EKR6</accession>
<dbReference type="InterPro" id="IPR011009">
    <property type="entry name" value="Kinase-like_dom_sf"/>
</dbReference>
<dbReference type="CDD" id="cd14014">
    <property type="entry name" value="STKc_PknB_like"/>
    <property type="match status" value="1"/>
</dbReference>
<dbReference type="SUPFAM" id="SSF48452">
    <property type="entry name" value="TPR-like"/>
    <property type="match status" value="2"/>
</dbReference>
<organism evidence="9 10">
    <name type="scientific">Chondromyces crocatus</name>
    <dbReference type="NCBI Taxonomy" id="52"/>
    <lineage>
        <taxon>Bacteria</taxon>
        <taxon>Pseudomonadati</taxon>
        <taxon>Myxococcota</taxon>
        <taxon>Polyangia</taxon>
        <taxon>Polyangiales</taxon>
        <taxon>Polyangiaceae</taxon>
        <taxon>Chondromyces</taxon>
    </lineage>
</organism>
<evidence type="ECO:0000256" key="2">
    <source>
        <dbReference type="ARBA" id="ARBA00022741"/>
    </source>
</evidence>
<evidence type="ECO:0000256" key="5">
    <source>
        <dbReference type="PROSITE-ProRule" id="PRU10141"/>
    </source>
</evidence>
<dbReference type="Proteomes" id="UP000067626">
    <property type="component" value="Chromosome"/>
</dbReference>
<dbReference type="Gene3D" id="3.30.200.20">
    <property type="entry name" value="Phosphorylase Kinase, domain 1"/>
    <property type="match status" value="1"/>
</dbReference>
<dbReference type="GO" id="GO:0005524">
    <property type="term" value="F:ATP binding"/>
    <property type="evidence" value="ECO:0007669"/>
    <property type="project" value="UniProtKB-UniRule"/>
</dbReference>
<protein>
    <recommendedName>
        <fullName evidence="8">Protein kinase domain-containing protein</fullName>
    </recommendedName>
</protein>
<evidence type="ECO:0000256" key="6">
    <source>
        <dbReference type="SAM" id="Coils"/>
    </source>
</evidence>
<dbReference type="InterPro" id="IPR027417">
    <property type="entry name" value="P-loop_NTPase"/>
</dbReference>
<keyword evidence="3" id="KW-0418">Kinase</keyword>
<proteinExistence type="predicted"/>
<dbReference type="GO" id="GO:0004674">
    <property type="term" value="F:protein serine/threonine kinase activity"/>
    <property type="evidence" value="ECO:0007669"/>
    <property type="project" value="TreeGrafter"/>
</dbReference>
<feature type="region of interest" description="Disordered" evidence="7">
    <location>
        <begin position="1167"/>
        <end position="1190"/>
    </location>
</feature>
<dbReference type="InterPro" id="IPR041664">
    <property type="entry name" value="AAA_16"/>
</dbReference>
<keyword evidence="10" id="KW-1185">Reference proteome</keyword>
<dbReference type="SUPFAM" id="SSF56112">
    <property type="entry name" value="Protein kinase-like (PK-like)"/>
    <property type="match status" value="1"/>
</dbReference>
<keyword evidence="4 5" id="KW-0067">ATP-binding</keyword>
<evidence type="ECO:0000256" key="3">
    <source>
        <dbReference type="ARBA" id="ARBA00022777"/>
    </source>
</evidence>
<keyword evidence="2 5" id="KW-0547">Nucleotide-binding</keyword>
<feature type="coiled-coil region" evidence="6">
    <location>
        <begin position="832"/>
        <end position="859"/>
    </location>
</feature>
<dbReference type="PATRIC" id="fig|52.7.peg.6263"/>
<evidence type="ECO:0000256" key="7">
    <source>
        <dbReference type="SAM" id="MobiDB-lite"/>
    </source>
</evidence>
<dbReference type="STRING" id="52.CMC5_056870"/>
<dbReference type="OrthoDB" id="5477118at2"/>
<dbReference type="InterPro" id="IPR017441">
    <property type="entry name" value="Protein_kinase_ATP_BS"/>
</dbReference>
<dbReference type="InterPro" id="IPR008271">
    <property type="entry name" value="Ser/Thr_kinase_AS"/>
</dbReference>
<dbReference type="PROSITE" id="PS50011">
    <property type="entry name" value="PROTEIN_KINASE_DOM"/>
    <property type="match status" value="1"/>
</dbReference>
<dbReference type="Pfam" id="PF00069">
    <property type="entry name" value="Pkinase"/>
    <property type="match status" value="1"/>
</dbReference>
<name>A0A0K1EKR6_CHOCO</name>
<dbReference type="Gene3D" id="1.10.510.10">
    <property type="entry name" value="Transferase(Phosphotransferase) domain 1"/>
    <property type="match status" value="1"/>
</dbReference>
<reference evidence="9 10" key="1">
    <citation type="submission" date="2015-07" db="EMBL/GenBank/DDBJ databases">
        <title>Genome analysis of myxobacterium Chondromyces crocatus Cm c5 reveals a high potential for natural compound synthesis and the genetic basis for the loss of fruiting body formation.</title>
        <authorList>
            <person name="Zaburannyi N."/>
            <person name="Bunk B."/>
            <person name="Maier J."/>
            <person name="Overmann J."/>
            <person name="Mueller R."/>
        </authorList>
    </citation>
    <scope>NUCLEOTIDE SEQUENCE [LARGE SCALE GENOMIC DNA]</scope>
    <source>
        <strain evidence="9 10">Cm c5</strain>
    </source>
</reference>
<evidence type="ECO:0000256" key="1">
    <source>
        <dbReference type="ARBA" id="ARBA00022679"/>
    </source>
</evidence>
<dbReference type="PROSITE" id="PS00108">
    <property type="entry name" value="PROTEIN_KINASE_ST"/>
    <property type="match status" value="1"/>
</dbReference>
<dbReference type="EMBL" id="CP012159">
    <property type="protein sequence ID" value="AKT41479.1"/>
    <property type="molecule type" value="Genomic_DNA"/>
</dbReference>
<evidence type="ECO:0000256" key="4">
    <source>
        <dbReference type="ARBA" id="ARBA00022840"/>
    </source>
</evidence>
<dbReference type="InterPro" id="IPR000719">
    <property type="entry name" value="Prot_kinase_dom"/>
</dbReference>
<dbReference type="RefSeq" id="WP_050433263.1">
    <property type="nucleotide sequence ID" value="NZ_CP012159.1"/>
</dbReference>
<dbReference type="AlphaFoldDB" id="A0A0K1EKR6"/>
<evidence type="ECO:0000313" key="9">
    <source>
        <dbReference type="EMBL" id="AKT41479.1"/>
    </source>
</evidence>
<feature type="binding site" evidence="5">
    <location>
        <position position="45"/>
    </location>
    <ligand>
        <name>ATP</name>
        <dbReference type="ChEBI" id="CHEBI:30616"/>
    </ligand>
</feature>
<evidence type="ECO:0000259" key="8">
    <source>
        <dbReference type="PROSITE" id="PS50011"/>
    </source>
</evidence>
<dbReference type="PANTHER" id="PTHR43289">
    <property type="entry name" value="MITOGEN-ACTIVATED PROTEIN KINASE KINASE KINASE 20-RELATED"/>
    <property type="match status" value="1"/>
</dbReference>
<gene>
    <name evidence="9" type="ORF">CMC5_056870</name>
</gene>
<feature type="domain" description="Protein kinase" evidence="8">
    <location>
        <begin position="16"/>
        <end position="293"/>
    </location>
</feature>
<dbReference type="Pfam" id="PF13191">
    <property type="entry name" value="AAA_16"/>
    <property type="match status" value="1"/>
</dbReference>
<keyword evidence="1" id="KW-0808">Transferase</keyword>
<dbReference type="Gene3D" id="1.25.40.10">
    <property type="entry name" value="Tetratricopeptide repeat domain"/>
    <property type="match status" value="2"/>
</dbReference>
<feature type="compositionally biased region" description="Basic and acidic residues" evidence="7">
    <location>
        <begin position="1169"/>
        <end position="1180"/>
    </location>
</feature>
<dbReference type="InterPro" id="IPR011990">
    <property type="entry name" value="TPR-like_helical_dom_sf"/>
</dbReference>
<dbReference type="SMART" id="SM00220">
    <property type="entry name" value="S_TKc"/>
    <property type="match status" value="1"/>
</dbReference>